<evidence type="ECO:0008006" key="3">
    <source>
        <dbReference type="Google" id="ProtNLM"/>
    </source>
</evidence>
<keyword evidence="2" id="KW-1185">Reference proteome</keyword>
<reference evidence="1 2" key="1">
    <citation type="submission" date="2023-03" db="EMBL/GenBank/DDBJ databases">
        <title>Bacillus Genome Sequencing.</title>
        <authorList>
            <person name="Dunlap C."/>
        </authorList>
    </citation>
    <scope>NUCLEOTIDE SEQUENCE [LARGE SCALE GENOMIC DNA]</scope>
    <source>
        <strain evidence="1 2">B-14544</strain>
    </source>
</reference>
<evidence type="ECO:0000313" key="2">
    <source>
        <dbReference type="Proteomes" id="UP001330749"/>
    </source>
</evidence>
<gene>
    <name evidence="1" type="ORF">P4447_07720</name>
</gene>
<dbReference type="EMBL" id="JARMQG010000084">
    <property type="protein sequence ID" value="MED3562341.1"/>
    <property type="molecule type" value="Genomic_DNA"/>
</dbReference>
<sequence length="209" mass="24955">MKEFIKGEVVNPYDKTVYGVGYIGEGKYNTRKDGKDAPQYTTWKNMLQRCYRIKYHQKYPTYTDCAVSEEWYNFQNFATWYDNNYYEVEGERMCLDKDILNKHNKIYSPDNCIFVPQSINLLFVKNDAIRGDLPIGVNFHKARNNYMARCKNRNRKTIYIGSFNDPIRAFQAYKMCKEELIKQTALEYKDKIPKDLYNAMMEYKVEITD</sequence>
<name>A0ABU6N7Y9_9BACI</name>
<evidence type="ECO:0000313" key="1">
    <source>
        <dbReference type="EMBL" id="MED3562341.1"/>
    </source>
</evidence>
<protein>
    <recommendedName>
        <fullName evidence="3">AP2/ERF domain-containing protein</fullName>
    </recommendedName>
</protein>
<organism evidence="1 2">
    <name type="scientific">Bacillus xiapuensis</name>
    <dbReference type="NCBI Taxonomy" id="2014075"/>
    <lineage>
        <taxon>Bacteria</taxon>
        <taxon>Bacillati</taxon>
        <taxon>Bacillota</taxon>
        <taxon>Bacilli</taxon>
        <taxon>Bacillales</taxon>
        <taxon>Bacillaceae</taxon>
        <taxon>Bacillus</taxon>
    </lineage>
</organism>
<accession>A0ABU6N7Y9</accession>
<dbReference type="Proteomes" id="UP001330749">
    <property type="component" value="Unassembled WGS sequence"/>
</dbReference>
<comment type="caution">
    <text evidence="1">The sequence shown here is derived from an EMBL/GenBank/DDBJ whole genome shotgun (WGS) entry which is preliminary data.</text>
</comment>
<dbReference type="RefSeq" id="WP_327967252.1">
    <property type="nucleotide sequence ID" value="NZ_JARMQG010000084.1"/>
</dbReference>
<proteinExistence type="predicted"/>